<evidence type="ECO:0000313" key="3">
    <source>
        <dbReference type="EMBL" id="KFA92679.1"/>
    </source>
</evidence>
<evidence type="ECO:0000256" key="1">
    <source>
        <dbReference type="SAM" id="MobiDB-lite"/>
    </source>
</evidence>
<feature type="compositionally biased region" description="Basic and acidic residues" evidence="1">
    <location>
        <begin position="36"/>
        <end position="51"/>
    </location>
</feature>
<feature type="compositionally biased region" description="Acidic residues" evidence="1">
    <location>
        <begin position="112"/>
        <end position="123"/>
    </location>
</feature>
<feature type="chain" id="PRO_5001781855" description="Lipoprotein" evidence="2">
    <location>
        <begin position="26"/>
        <end position="130"/>
    </location>
</feature>
<evidence type="ECO:0008006" key="5">
    <source>
        <dbReference type="Google" id="ProtNLM"/>
    </source>
</evidence>
<reference evidence="3 4" key="1">
    <citation type="submission" date="2014-07" db="EMBL/GenBank/DDBJ databases">
        <title>Draft Genome Sequence of Gephyronic Acid Producer, Cystobacter violaceus Strain Cb vi76.</title>
        <authorList>
            <person name="Stevens D.C."/>
            <person name="Young J."/>
            <person name="Carmichael R."/>
            <person name="Tan J."/>
            <person name="Taylor R.E."/>
        </authorList>
    </citation>
    <scope>NUCLEOTIDE SEQUENCE [LARGE SCALE GENOMIC DNA]</scope>
    <source>
        <strain evidence="3 4">Cb vi76</strain>
    </source>
</reference>
<name>A0A084SW44_9BACT</name>
<evidence type="ECO:0000256" key="2">
    <source>
        <dbReference type="SAM" id="SignalP"/>
    </source>
</evidence>
<dbReference type="EMBL" id="JPMI01000080">
    <property type="protein sequence ID" value="KFA92679.1"/>
    <property type="molecule type" value="Genomic_DNA"/>
</dbReference>
<dbReference type="AlphaFoldDB" id="A0A084SW44"/>
<feature type="region of interest" description="Disordered" evidence="1">
    <location>
        <begin position="21"/>
        <end position="130"/>
    </location>
</feature>
<feature type="compositionally biased region" description="Polar residues" evidence="1">
    <location>
        <begin position="63"/>
        <end position="72"/>
    </location>
</feature>
<sequence>MKKLSILAAATFALALGGCANTSKAHEADESSNEEAVWRPYHERAREDREGAPTVYDGEVSGDSGQHTTVTTDEGKRWDITGEPGEQEPKTPATTDGEEATGGSGDVKQDEVKEDVEIIDEGPTDQAPQE</sequence>
<comment type="caution">
    <text evidence="3">The sequence shown here is derived from an EMBL/GenBank/DDBJ whole genome shotgun (WGS) entry which is preliminary data.</text>
</comment>
<accession>A0A084SW44</accession>
<organism evidence="3 4">
    <name type="scientific">Archangium violaceum Cb vi76</name>
    <dbReference type="NCBI Taxonomy" id="1406225"/>
    <lineage>
        <taxon>Bacteria</taxon>
        <taxon>Pseudomonadati</taxon>
        <taxon>Myxococcota</taxon>
        <taxon>Myxococcia</taxon>
        <taxon>Myxococcales</taxon>
        <taxon>Cystobacterineae</taxon>
        <taxon>Archangiaceae</taxon>
        <taxon>Archangium</taxon>
    </lineage>
</organism>
<protein>
    <recommendedName>
        <fullName evidence="5">Lipoprotein</fullName>
    </recommendedName>
</protein>
<feature type="signal peptide" evidence="2">
    <location>
        <begin position="1"/>
        <end position="25"/>
    </location>
</feature>
<gene>
    <name evidence="3" type="ORF">Q664_13840</name>
</gene>
<dbReference type="Proteomes" id="UP000028547">
    <property type="component" value="Unassembled WGS sequence"/>
</dbReference>
<evidence type="ECO:0000313" key="4">
    <source>
        <dbReference type="Proteomes" id="UP000028547"/>
    </source>
</evidence>
<proteinExistence type="predicted"/>
<dbReference type="PROSITE" id="PS51257">
    <property type="entry name" value="PROKAR_LIPOPROTEIN"/>
    <property type="match status" value="1"/>
</dbReference>
<dbReference type="RefSeq" id="WP_043394396.1">
    <property type="nucleotide sequence ID" value="NZ_JPMI01000080.1"/>
</dbReference>
<keyword evidence="2" id="KW-0732">Signal</keyword>